<feature type="non-terminal residue" evidence="2">
    <location>
        <position position="194"/>
    </location>
</feature>
<proteinExistence type="predicted"/>
<name>A0A6A6DY33_9PEZI</name>
<feature type="domain" description="Heterokaryon incompatibility" evidence="1">
    <location>
        <begin position="77"/>
        <end position="172"/>
    </location>
</feature>
<evidence type="ECO:0000313" key="3">
    <source>
        <dbReference type="Proteomes" id="UP000800200"/>
    </source>
</evidence>
<evidence type="ECO:0000313" key="2">
    <source>
        <dbReference type="EMBL" id="KAF2184577.1"/>
    </source>
</evidence>
<protein>
    <recommendedName>
        <fullName evidence="1">Heterokaryon incompatibility domain-containing protein</fullName>
    </recommendedName>
</protein>
<organism evidence="2 3">
    <name type="scientific">Zopfia rhizophila CBS 207.26</name>
    <dbReference type="NCBI Taxonomy" id="1314779"/>
    <lineage>
        <taxon>Eukaryota</taxon>
        <taxon>Fungi</taxon>
        <taxon>Dikarya</taxon>
        <taxon>Ascomycota</taxon>
        <taxon>Pezizomycotina</taxon>
        <taxon>Dothideomycetes</taxon>
        <taxon>Dothideomycetes incertae sedis</taxon>
        <taxon>Zopfiaceae</taxon>
        <taxon>Zopfia</taxon>
    </lineage>
</organism>
<dbReference type="InterPro" id="IPR010730">
    <property type="entry name" value="HET"/>
</dbReference>
<reference evidence="2" key="1">
    <citation type="journal article" date="2020" name="Stud. Mycol.">
        <title>101 Dothideomycetes genomes: a test case for predicting lifestyles and emergence of pathogens.</title>
        <authorList>
            <person name="Haridas S."/>
            <person name="Albert R."/>
            <person name="Binder M."/>
            <person name="Bloem J."/>
            <person name="Labutti K."/>
            <person name="Salamov A."/>
            <person name="Andreopoulos B."/>
            <person name="Baker S."/>
            <person name="Barry K."/>
            <person name="Bills G."/>
            <person name="Bluhm B."/>
            <person name="Cannon C."/>
            <person name="Castanera R."/>
            <person name="Culley D."/>
            <person name="Daum C."/>
            <person name="Ezra D."/>
            <person name="Gonzalez J."/>
            <person name="Henrissat B."/>
            <person name="Kuo A."/>
            <person name="Liang C."/>
            <person name="Lipzen A."/>
            <person name="Lutzoni F."/>
            <person name="Magnuson J."/>
            <person name="Mondo S."/>
            <person name="Nolan M."/>
            <person name="Ohm R."/>
            <person name="Pangilinan J."/>
            <person name="Park H.-J."/>
            <person name="Ramirez L."/>
            <person name="Alfaro M."/>
            <person name="Sun H."/>
            <person name="Tritt A."/>
            <person name="Yoshinaga Y."/>
            <person name="Zwiers L.-H."/>
            <person name="Turgeon B."/>
            <person name="Goodwin S."/>
            <person name="Spatafora J."/>
            <person name="Crous P."/>
            <person name="Grigoriev I."/>
        </authorList>
    </citation>
    <scope>NUCLEOTIDE SEQUENCE</scope>
    <source>
        <strain evidence="2">CBS 207.26</strain>
    </source>
</reference>
<gene>
    <name evidence="2" type="ORF">K469DRAFT_521124</name>
</gene>
<sequence>MQRDIALTFRDIHGSEEALRTSIKEIEQLALVNDPETTESLRLRFLTLRWVPEDRIRTGVVQLELTSPNQHEPGLEYVSVSYTWSHYESLEGRASVPEYQIWDPTIPSKPRPPRCPIPVLHRALSFAHARECPYVWIDQECINQEDTKDIENHLQVMHKIYLESRWTIAVLCCVIPSQSLIEGLEKFLQQSFFD</sequence>
<dbReference type="OrthoDB" id="270167at2759"/>
<dbReference type="AlphaFoldDB" id="A0A6A6DY33"/>
<dbReference type="PANTHER" id="PTHR33112:SF16">
    <property type="entry name" value="HETEROKARYON INCOMPATIBILITY DOMAIN-CONTAINING PROTEIN"/>
    <property type="match status" value="1"/>
</dbReference>
<keyword evidence="3" id="KW-1185">Reference proteome</keyword>
<accession>A0A6A6DY33</accession>
<evidence type="ECO:0000259" key="1">
    <source>
        <dbReference type="Pfam" id="PF06985"/>
    </source>
</evidence>
<dbReference type="EMBL" id="ML994637">
    <property type="protein sequence ID" value="KAF2184577.1"/>
    <property type="molecule type" value="Genomic_DNA"/>
</dbReference>
<dbReference type="Proteomes" id="UP000800200">
    <property type="component" value="Unassembled WGS sequence"/>
</dbReference>
<dbReference type="Pfam" id="PF06985">
    <property type="entry name" value="HET"/>
    <property type="match status" value="1"/>
</dbReference>
<dbReference type="PANTHER" id="PTHR33112">
    <property type="entry name" value="DOMAIN PROTEIN, PUTATIVE-RELATED"/>
    <property type="match status" value="1"/>
</dbReference>